<proteinExistence type="predicted"/>
<name>A0AAX4HKI1_9BACT</name>
<evidence type="ECO:0000313" key="2">
    <source>
        <dbReference type="Proteomes" id="UP001324634"/>
    </source>
</evidence>
<dbReference type="RefSeq" id="WP_321390995.1">
    <property type="nucleotide sequence ID" value="NZ_CP139487.1"/>
</dbReference>
<keyword evidence="2" id="KW-1185">Reference proteome</keyword>
<sequence>MSTRSARSGKKLFRKTFTYYIPAPPHRKSGYREREFDKIMQGILQTGFEIESLQTQSAGGESGGLFVVAVLKTNSKKIFDRDMNQDLQEEFKLSHTHSSPDIILDEEEDV</sequence>
<dbReference type="AlphaFoldDB" id="A0AAX4HKI1"/>
<accession>A0AAX4HKI1</accession>
<reference evidence="1 2" key="1">
    <citation type="submission" date="2023-11" db="EMBL/GenBank/DDBJ databases">
        <title>Peredibacter starrii A3.12.</title>
        <authorList>
            <person name="Mitchell R.J."/>
        </authorList>
    </citation>
    <scope>NUCLEOTIDE SEQUENCE [LARGE SCALE GENOMIC DNA]</scope>
    <source>
        <strain evidence="1 2">A3.12</strain>
    </source>
</reference>
<organism evidence="1 2">
    <name type="scientific">Peredibacter starrii</name>
    <dbReference type="NCBI Taxonomy" id="28202"/>
    <lineage>
        <taxon>Bacteria</taxon>
        <taxon>Pseudomonadati</taxon>
        <taxon>Bdellovibrionota</taxon>
        <taxon>Bacteriovoracia</taxon>
        <taxon>Bacteriovoracales</taxon>
        <taxon>Bacteriovoracaceae</taxon>
        <taxon>Peredibacter</taxon>
    </lineage>
</organism>
<protein>
    <submittedName>
        <fullName evidence="1">Uncharacterized protein</fullName>
    </submittedName>
</protein>
<dbReference type="EMBL" id="CP139487">
    <property type="protein sequence ID" value="WPU63731.1"/>
    <property type="molecule type" value="Genomic_DNA"/>
</dbReference>
<dbReference type="KEGG" id="psti:SOO65_13635"/>
<gene>
    <name evidence="1" type="ORF">SOO65_13635</name>
</gene>
<evidence type="ECO:0000313" key="1">
    <source>
        <dbReference type="EMBL" id="WPU63731.1"/>
    </source>
</evidence>
<dbReference type="Proteomes" id="UP001324634">
    <property type="component" value="Chromosome"/>
</dbReference>